<organism evidence="3 4">
    <name type="scientific">Agromyces atrinae</name>
    <dbReference type="NCBI Taxonomy" id="592376"/>
    <lineage>
        <taxon>Bacteria</taxon>
        <taxon>Bacillati</taxon>
        <taxon>Actinomycetota</taxon>
        <taxon>Actinomycetes</taxon>
        <taxon>Micrococcales</taxon>
        <taxon>Microbacteriaceae</taxon>
        <taxon>Agromyces</taxon>
    </lineage>
</organism>
<name>A0A4Q2M2Q0_9MICO</name>
<accession>A0A4Q2M2Q0</accession>
<evidence type="ECO:0000313" key="5">
    <source>
        <dbReference type="Proteomes" id="UP000581087"/>
    </source>
</evidence>
<protein>
    <submittedName>
        <fullName evidence="3">ATP-dependent DNA ligase</fullName>
    </submittedName>
</protein>
<dbReference type="EMBL" id="SDPM01000006">
    <property type="protein sequence ID" value="RXZ86048.1"/>
    <property type="molecule type" value="Genomic_DNA"/>
</dbReference>
<gene>
    <name evidence="2" type="ORF">BJ972_003199</name>
    <name evidence="3" type="ORF">ESP50_12660</name>
</gene>
<dbReference type="RefSeq" id="WP_129175696.1">
    <property type="nucleotide sequence ID" value="NZ_JACCBI010000001.1"/>
</dbReference>
<sequence length="108" mass="12154">MGTIVYGARQTEVTFDDRTLAHLQVVFSVKLRRRESFLFSWRGRTGNRNALWIDPSIPLYFLYEGSRQPALNPRWLEEMSIAAGSVQGLVLGVEPAHDRSGSADDAVM</sequence>
<dbReference type="Proteomes" id="UP000292686">
    <property type="component" value="Unassembled WGS sequence"/>
</dbReference>
<evidence type="ECO:0000313" key="3">
    <source>
        <dbReference type="EMBL" id="RXZ86048.1"/>
    </source>
</evidence>
<feature type="domain" description="DUF7882" evidence="1">
    <location>
        <begin position="1"/>
        <end position="91"/>
    </location>
</feature>
<proteinExistence type="predicted"/>
<keyword evidence="4" id="KW-1185">Reference proteome</keyword>
<dbReference type="Proteomes" id="UP000581087">
    <property type="component" value="Unassembled WGS sequence"/>
</dbReference>
<evidence type="ECO:0000313" key="2">
    <source>
        <dbReference type="EMBL" id="NYD68680.1"/>
    </source>
</evidence>
<dbReference type="InterPro" id="IPR057204">
    <property type="entry name" value="DUF7882"/>
</dbReference>
<reference evidence="3 4" key="1">
    <citation type="submission" date="2019-01" db="EMBL/GenBank/DDBJ databases">
        <title>Agromyces.</title>
        <authorList>
            <person name="Li J."/>
        </authorList>
    </citation>
    <scope>NUCLEOTIDE SEQUENCE [LARGE SCALE GENOMIC DNA]</scope>
    <source>
        <strain evidence="3 4">DSM 23870</strain>
    </source>
</reference>
<dbReference type="AlphaFoldDB" id="A0A4Q2M2Q0"/>
<evidence type="ECO:0000259" key="1">
    <source>
        <dbReference type="Pfam" id="PF25355"/>
    </source>
</evidence>
<dbReference type="Pfam" id="PF25355">
    <property type="entry name" value="DUF7882"/>
    <property type="match status" value="1"/>
</dbReference>
<dbReference type="EMBL" id="JACCBI010000001">
    <property type="protein sequence ID" value="NYD68680.1"/>
    <property type="molecule type" value="Genomic_DNA"/>
</dbReference>
<dbReference type="OrthoDB" id="5123855at2"/>
<dbReference type="GO" id="GO:0016874">
    <property type="term" value="F:ligase activity"/>
    <property type="evidence" value="ECO:0007669"/>
    <property type="project" value="UniProtKB-KW"/>
</dbReference>
<keyword evidence="3" id="KW-0436">Ligase</keyword>
<comment type="caution">
    <text evidence="3">The sequence shown here is derived from an EMBL/GenBank/DDBJ whole genome shotgun (WGS) entry which is preliminary data.</text>
</comment>
<evidence type="ECO:0000313" key="4">
    <source>
        <dbReference type="Proteomes" id="UP000292686"/>
    </source>
</evidence>
<reference evidence="2 5" key="2">
    <citation type="submission" date="2020-07" db="EMBL/GenBank/DDBJ databases">
        <title>Sequencing the genomes of 1000 actinobacteria strains.</title>
        <authorList>
            <person name="Klenk H.-P."/>
        </authorList>
    </citation>
    <scope>NUCLEOTIDE SEQUENCE [LARGE SCALE GENOMIC DNA]</scope>
    <source>
        <strain evidence="2 5">DSM 23870</strain>
    </source>
</reference>